<comment type="caution">
    <text evidence="10">The sequence shown here is derived from an EMBL/GenBank/DDBJ whole genome shotgun (WGS) entry which is preliminary data.</text>
</comment>
<evidence type="ECO:0000256" key="8">
    <source>
        <dbReference type="ARBA" id="ARBA00023136"/>
    </source>
</evidence>
<evidence type="ECO:0000256" key="3">
    <source>
        <dbReference type="ARBA" id="ARBA00022475"/>
    </source>
</evidence>
<dbReference type="RefSeq" id="WP_390194691.1">
    <property type="nucleotide sequence ID" value="NZ_JBHMEP010000005.1"/>
</dbReference>
<dbReference type="NCBIfam" id="TIGR02532">
    <property type="entry name" value="IV_pilin_GFxxxE"/>
    <property type="match status" value="1"/>
</dbReference>
<organism evidence="10 11">
    <name type="scientific">Vibrio olivae</name>
    <dbReference type="NCBI Taxonomy" id="1243002"/>
    <lineage>
        <taxon>Bacteria</taxon>
        <taxon>Pseudomonadati</taxon>
        <taxon>Pseudomonadota</taxon>
        <taxon>Gammaproteobacteria</taxon>
        <taxon>Vibrionales</taxon>
        <taxon>Vibrionaceae</taxon>
        <taxon>Vibrio</taxon>
    </lineage>
</organism>
<dbReference type="InterPro" id="IPR002416">
    <property type="entry name" value="T2SS_protein-GspH"/>
</dbReference>
<protein>
    <recommendedName>
        <fullName evidence="2">Type II secretion system protein H</fullName>
    </recommendedName>
    <alternativeName>
        <fullName evidence="9">General secretion pathway protein H</fullName>
    </alternativeName>
</protein>
<dbReference type="Gene3D" id="3.55.40.10">
    <property type="entry name" value="minor pseudopilin epsh domain"/>
    <property type="match status" value="1"/>
</dbReference>
<dbReference type="InterPro" id="IPR012902">
    <property type="entry name" value="N_methyl_site"/>
</dbReference>
<evidence type="ECO:0000256" key="4">
    <source>
        <dbReference type="ARBA" id="ARBA00022481"/>
    </source>
</evidence>
<gene>
    <name evidence="10" type="primary">gspH</name>
    <name evidence="10" type="ORF">ACFFUV_15285</name>
</gene>
<evidence type="ECO:0000313" key="10">
    <source>
        <dbReference type="EMBL" id="MFB9136333.1"/>
    </source>
</evidence>
<dbReference type="EMBL" id="JBHMEP010000005">
    <property type="protein sequence ID" value="MFB9136333.1"/>
    <property type="molecule type" value="Genomic_DNA"/>
</dbReference>
<dbReference type="PRINTS" id="PR00885">
    <property type="entry name" value="BCTERIALGSPH"/>
</dbReference>
<evidence type="ECO:0000256" key="7">
    <source>
        <dbReference type="ARBA" id="ARBA00022989"/>
    </source>
</evidence>
<dbReference type="Pfam" id="PF07963">
    <property type="entry name" value="N_methyl"/>
    <property type="match status" value="1"/>
</dbReference>
<name>A0ABV5HPZ1_9VIBR</name>
<dbReference type="InterPro" id="IPR051621">
    <property type="entry name" value="T2SS_protein_J"/>
</dbReference>
<evidence type="ECO:0000256" key="5">
    <source>
        <dbReference type="ARBA" id="ARBA00022519"/>
    </source>
</evidence>
<keyword evidence="3" id="KW-1003">Cell membrane</keyword>
<keyword evidence="11" id="KW-1185">Reference proteome</keyword>
<evidence type="ECO:0000256" key="2">
    <source>
        <dbReference type="ARBA" id="ARBA00021549"/>
    </source>
</evidence>
<sequence length="197" mass="21962">MPRRNGFTLLEILLVLVLLSVASVAVISTFPSSSTDIAKQQAERFFQRIQVLNDEALLSGKEFGLHVDEQKSRYDLMQLGDQGWQELTLRDIPYQTQVEDGVAVHFELGSSAWQDKDRLFDPNSSLFDENMFAEQEQGDKKALPAPEVLITSSGEVTAFLISFHPPEVGVDEGWRVVAKENGAIVLLAPGERDDDLQ</sequence>
<keyword evidence="5" id="KW-0997">Cell inner membrane</keyword>
<keyword evidence="7" id="KW-1133">Transmembrane helix</keyword>
<dbReference type="SUPFAM" id="SSF54523">
    <property type="entry name" value="Pili subunits"/>
    <property type="match status" value="1"/>
</dbReference>
<comment type="subcellular location">
    <subcellularLocation>
        <location evidence="1">Cell inner membrane</location>
        <topology evidence="1">Single-pass membrane protein</topology>
    </subcellularLocation>
</comment>
<dbReference type="PANTHER" id="PTHR39583:SF2">
    <property type="entry name" value="TYPE II SECRETION SYSTEM PROTEIN J"/>
    <property type="match status" value="1"/>
</dbReference>
<reference evidence="10 11" key="1">
    <citation type="submission" date="2024-09" db="EMBL/GenBank/DDBJ databases">
        <authorList>
            <person name="Sun Q."/>
            <person name="Mori K."/>
        </authorList>
    </citation>
    <scope>NUCLEOTIDE SEQUENCE [LARGE SCALE GENOMIC DNA]</scope>
    <source>
        <strain evidence="10 11">CECT 8064</strain>
    </source>
</reference>
<dbReference type="NCBIfam" id="TIGR01708">
    <property type="entry name" value="typeII_sec_gspH"/>
    <property type="match status" value="1"/>
</dbReference>
<evidence type="ECO:0000313" key="11">
    <source>
        <dbReference type="Proteomes" id="UP001589645"/>
    </source>
</evidence>
<proteinExistence type="predicted"/>
<dbReference type="PANTHER" id="PTHR39583">
    <property type="entry name" value="TYPE II SECRETION SYSTEM PROTEIN J-RELATED"/>
    <property type="match status" value="1"/>
</dbReference>
<keyword evidence="8" id="KW-0472">Membrane</keyword>
<accession>A0ABV5HPZ1</accession>
<evidence type="ECO:0000256" key="6">
    <source>
        <dbReference type="ARBA" id="ARBA00022692"/>
    </source>
</evidence>
<dbReference type="Proteomes" id="UP001589645">
    <property type="component" value="Unassembled WGS sequence"/>
</dbReference>
<keyword evidence="4" id="KW-0488">Methylation</keyword>
<evidence type="ECO:0000256" key="1">
    <source>
        <dbReference type="ARBA" id="ARBA00004377"/>
    </source>
</evidence>
<dbReference type="InterPro" id="IPR045584">
    <property type="entry name" value="Pilin-like"/>
</dbReference>
<keyword evidence="6" id="KW-0812">Transmembrane</keyword>
<dbReference type="InterPro" id="IPR049875">
    <property type="entry name" value="TypeII_GspH"/>
</dbReference>
<evidence type="ECO:0000256" key="9">
    <source>
        <dbReference type="ARBA" id="ARBA00030775"/>
    </source>
</evidence>